<feature type="transmembrane region" description="Helical" evidence="1">
    <location>
        <begin position="19"/>
        <end position="37"/>
    </location>
</feature>
<dbReference type="Proteomes" id="UP000012960">
    <property type="component" value="Unplaced"/>
</dbReference>
<organism evidence="3 4">
    <name type="scientific">Musa acuminata subsp. malaccensis</name>
    <name type="common">Wild banana</name>
    <name type="synonym">Musa malaccensis</name>
    <dbReference type="NCBI Taxonomy" id="214687"/>
    <lineage>
        <taxon>Eukaryota</taxon>
        <taxon>Viridiplantae</taxon>
        <taxon>Streptophyta</taxon>
        <taxon>Embryophyta</taxon>
        <taxon>Tracheophyta</taxon>
        <taxon>Spermatophyta</taxon>
        <taxon>Magnoliopsida</taxon>
        <taxon>Liliopsida</taxon>
        <taxon>Zingiberales</taxon>
        <taxon>Musaceae</taxon>
        <taxon>Musa</taxon>
    </lineage>
</organism>
<gene>
    <name evidence="2" type="ORF">GSMUA_16900.1</name>
</gene>
<evidence type="ECO:0000313" key="4">
    <source>
        <dbReference type="Proteomes" id="UP000012960"/>
    </source>
</evidence>
<dbReference type="Gramene" id="Ma11_t08520.1">
    <property type="protein sequence ID" value="Ma11_p08520.1"/>
    <property type="gene ID" value="Ma11_g08520"/>
</dbReference>
<reference evidence="2" key="1">
    <citation type="submission" date="2021-03" db="EMBL/GenBank/DDBJ databases">
        <authorList>
            <consortium name="Genoscope - CEA"/>
            <person name="William W."/>
        </authorList>
    </citation>
    <scope>NUCLEOTIDE SEQUENCE</scope>
    <source>
        <strain evidence="2">Doubled-haploid Pahang</strain>
    </source>
</reference>
<dbReference type="EMBL" id="HG996475">
    <property type="protein sequence ID" value="CAG1863938.1"/>
    <property type="molecule type" value="Genomic_DNA"/>
</dbReference>
<name>A0A804L5P9_MUSAM</name>
<sequence length="117" mass="13603">MLHIWAAQTGHGCGHHLRIFQLLKRIVILFLQIIFLFRNSRFRNPRCGGLISGPILDLNPPRELGFQDCVRLLQVAEESPSSGGDRRRRAFLNSNWKEKVNHNLLKCKWNEAHRVSH</sequence>
<accession>A0A804L5P9</accession>
<keyword evidence="1" id="KW-1133">Transmembrane helix</keyword>
<keyword evidence="4" id="KW-1185">Reference proteome</keyword>
<evidence type="ECO:0000313" key="3">
    <source>
        <dbReference type="EnsemblPlants" id="Ma11_p08520.1"/>
    </source>
</evidence>
<dbReference type="AlphaFoldDB" id="A0A804L5P9"/>
<evidence type="ECO:0000313" key="2">
    <source>
        <dbReference type="EMBL" id="CAG1863938.1"/>
    </source>
</evidence>
<dbReference type="EnsemblPlants" id="Ma11_t08520.1">
    <property type="protein sequence ID" value="Ma11_p08520.1"/>
    <property type="gene ID" value="Ma11_g08520"/>
</dbReference>
<dbReference type="InParanoid" id="A0A804L5P9"/>
<reference evidence="3" key="2">
    <citation type="submission" date="2021-05" db="UniProtKB">
        <authorList>
            <consortium name="EnsemblPlants"/>
        </authorList>
    </citation>
    <scope>IDENTIFICATION</scope>
    <source>
        <strain evidence="3">subsp. malaccensis</strain>
    </source>
</reference>
<keyword evidence="1" id="KW-0812">Transmembrane</keyword>
<keyword evidence="1" id="KW-0472">Membrane</keyword>
<protein>
    <submittedName>
        <fullName evidence="2">(wild Malaysian banana) hypothetical protein</fullName>
    </submittedName>
</protein>
<evidence type="ECO:0000256" key="1">
    <source>
        <dbReference type="SAM" id="Phobius"/>
    </source>
</evidence>
<proteinExistence type="predicted"/>